<name>A0ABW5U6M5_9RHOB</name>
<keyword evidence="2" id="KW-0808">Transferase</keyword>
<evidence type="ECO:0000256" key="2">
    <source>
        <dbReference type="ARBA" id="ARBA00022679"/>
    </source>
</evidence>
<keyword evidence="5" id="KW-0333">Golgi apparatus</keyword>
<proteinExistence type="predicted"/>
<evidence type="ECO:0000256" key="1">
    <source>
        <dbReference type="ARBA" id="ARBA00004323"/>
    </source>
</evidence>
<keyword evidence="6" id="KW-0472">Membrane</keyword>
<keyword evidence="9" id="KW-1185">Reference proteome</keyword>
<accession>A0ABW5U6M5</accession>
<evidence type="ECO:0000256" key="3">
    <source>
        <dbReference type="ARBA" id="ARBA00022692"/>
    </source>
</evidence>
<reference evidence="9" key="1">
    <citation type="journal article" date="2019" name="Int. J. Syst. Evol. Microbiol.">
        <title>The Global Catalogue of Microorganisms (GCM) 10K type strain sequencing project: providing services to taxonomists for standard genome sequencing and annotation.</title>
        <authorList>
            <consortium name="The Broad Institute Genomics Platform"/>
            <consortium name="The Broad Institute Genome Sequencing Center for Infectious Disease"/>
            <person name="Wu L."/>
            <person name="Ma J."/>
        </authorList>
    </citation>
    <scope>NUCLEOTIDE SEQUENCE [LARGE SCALE GENOMIC DNA]</scope>
    <source>
        <strain evidence="9">TISTR 2562</strain>
    </source>
</reference>
<dbReference type="Pfam" id="PF03567">
    <property type="entry name" value="Sulfotransfer_2"/>
    <property type="match status" value="1"/>
</dbReference>
<organism evidence="8 9">
    <name type="scientific">Sulfitobacter aestuarii</name>
    <dbReference type="NCBI Taxonomy" id="2161676"/>
    <lineage>
        <taxon>Bacteria</taxon>
        <taxon>Pseudomonadati</taxon>
        <taxon>Pseudomonadota</taxon>
        <taxon>Alphaproteobacteria</taxon>
        <taxon>Rhodobacterales</taxon>
        <taxon>Roseobacteraceae</taxon>
        <taxon>Sulfitobacter</taxon>
    </lineage>
</organism>
<sequence>MFFWSQKAACTSLFHFLAENVDVPPENKRYFHLNSQSYKQCLPAIRRQGYRSVILARHPVTRSISAYLNKFCLYRGKILRQRKDLEPFAQELHDLHCARRGITAPHDQANTMSFLEFLDNVASLHAARPKTELPVNGHWETQVPAFLLKQGLRYDDVVHVEALEAELGSLATRLDMRYRPRRMNRTTLAEKRHQGPLVDVPARDVAAHDFGYENFITDETLTRIEALYAVDFRTFGYPLRPAL</sequence>
<comment type="subcellular location">
    <subcellularLocation>
        <location evidence="1">Golgi apparatus membrane</location>
        <topology evidence="1">Single-pass type II membrane protein</topology>
    </subcellularLocation>
</comment>
<protein>
    <submittedName>
        <fullName evidence="8">Sulfotransferase family 2 domain-containing protein</fullName>
    </submittedName>
</protein>
<dbReference type="PANTHER" id="PTHR12137:SF54">
    <property type="entry name" value="CARBOHYDRATE SULFOTRANSFERASE"/>
    <property type="match status" value="1"/>
</dbReference>
<evidence type="ECO:0000313" key="9">
    <source>
        <dbReference type="Proteomes" id="UP001597474"/>
    </source>
</evidence>
<evidence type="ECO:0000313" key="8">
    <source>
        <dbReference type="EMBL" id="MFD2741467.1"/>
    </source>
</evidence>
<dbReference type="InterPro" id="IPR018011">
    <property type="entry name" value="Carb_sulfotrans_8-10"/>
</dbReference>
<evidence type="ECO:0000256" key="7">
    <source>
        <dbReference type="ARBA" id="ARBA00023180"/>
    </source>
</evidence>
<evidence type="ECO:0000256" key="6">
    <source>
        <dbReference type="ARBA" id="ARBA00023136"/>
    </source>
</evidence>
<dbReference type="EMBL" id="JBHUMP010000026">
    <property type="protein sequence ID" value="MFD2741467.1"/>
    <property type="molecule type" value="Genomic_DNA"/>
</dbReference>
<dbReference type="PANTHER" id="PTHR12137">
    <property type="entry name" value="CARBOHYDRATE SULFOTRANSFERASE"/>
    <property type="match status" value="1"/>
</dbReference>
<dbReference type="RefSeq" id="WP_386375894.1">
    <property type="nucleotide sequence ID" value="NZ_JBHUMP010000026.1"/>
</dbReference>
<keyword evidence="7" id="KW-0325">Glycoprotein</keyword>
<comment type="caution">
    <text evidence="8">The sequence shown here is derived from an EMBL/GenBank/DDBJ whole genome shotgun (WGS) entry which is preliminary data.</text>
</comment>
<keyword evidence="4" id="KW-1133">Transmembrane helix</keyword>
<gene>
    <name evidence="8" type="ORF">ACFSUD_17990</name>
</gene>
<keyword evidence="3" id="KW-0812">Transmembrane</keyword>
<dbReference type="Proteomes" id="UP001597474">
    <property type="component" value="Unassembled WGS sequence"/>
</dbReference>
<evidence type="ECO:0000256" key="5">
    <source>
        <dbReference type="ARBA" id="ARBA00023034"/>
    </source>
</evidence>
<evidence type="ECO:0000256" key="4">
    <source>
        <dbReference type="ARBA" id="ARBA00022989"/>
    </source>
</evidence>
<dbReference type="InterPro" id="IPR005331">
    <property type="entry name" value="Sulfotransferase"/>
</dbReference>